<organism evidence="1 2">
    <name type="scientific">Ranitomeya imitator</name>
    <name type="common">mimic poison frog</name>
    <dbReference type="NCBI Taxonomy" id="111125"/>
    <lineage>
        <taxon>Eukaryota</taxon>
        <taxon>Metazoa</taxon>
        <taxon>Chordata</taxon>
        <taxon>Craniata</taxon>
        <taxon>Vertebrata</taxon>
        <taxon>Euteleostomi</taxon>
        <taxon>Amphibia</taxon>
        <taxon>Batrachia</taxon>
        <taxon>Anura</taxon>
        <taxon>Neobatrachia</taxon>
        <taxon>Hyloidea</taxon>
        <taxon>Dendrobatidae</taxon>
        <taxon>Dendrobatinae</taxon>
        <taxon>Ranitomeya</taxon>
    </lineage>
</organism>
<sequence length="69" mass="7721">MNAYADPRHMDGGRRCGQFCSGSWGQDAEDLVLAEWKAKYSAVSPTRHCADGWHLVVRTDMSAYVDTQN</sequence>
<evidence type="ECO:0000313" key="2">
    <source>
        <dbReference type="Proteomes" id="UP001176940"/>
    </source>
</evidence>
<accession>A0ABN9KUM6</accession>
<comment type="caution">
    <text evidence="1">The sequence shown here is derived from an EMBL/GenBank/DDBJ whole genome shotgun (WGS) entry which is preliminary data.</text>
</comment>
<keyword evidence="2" id="KW-1185">Reference proteome</keyword>
<proteinExistence type="predicted"/>
<evidence type="ECO:0000313" key="1">
    <source>
        <dbReference type="EMBL" id="CAJ0919546.1"/>
    </source>
</evidence>
<dbReference type="EMBL" id="CAUEEQ010001349">
    <property type="protein sequence ID" value="CAJ0919546.1"/>
    <property type="molecule type" value="Genomic_DNA"/>
</dbReference>
<dbReference type="Proteomes" id="UP001176940">
    <property type="component" value="Unassembled WGS sequence"/>
</dbReference>
<name>A0ABN9KUM6_9NEOB</name>
<gene>
    <name evidence="1" type="ORF">RIMI_LOCUS1062348</name>
</gene>
<protein>
    <submittedName>
        <fullName evidence="1">Uncharacterized protein</fullName>
    </submittedName>
</protein>
<reference evidence="1" key="1">
    <citation type="submission" date="2023-07" db="EMBL/GenBank/DDBJ databases">
        <authorList>
            <person name="Stuckert A."/>
        </authorList>
    </citation>
    <scope>NUCLEOTIDE SEQUENCE</scope>
</reference>